<dbReference type="InterPro" id="IPR007730">
    <property type="entry name" value="SPOR-like_dom"/>
</dbReference>
<dbReference type="Pfam" id="PF05036">
    <property type="entry name" value="SPOR"/>
    <property type="match status" value="1"/>
</dbReference>
<dbReference type="GO" id="GO:0032153">
    <property type="term" value="C:cell division site"/>
    <property type="evidence" value="ECO:0007669"/>
    <property type="project" value="TreeGrafter"/>
</dbReference>
<gene>
    <name evidence="2" type="ORF">DENIS_0827</name>
</gene>
<dbReference type="GO" id="GO:0030428">
    <property type="term" value="C:cell septum"/>
    <property type="evidence" value="ECO:0007669"/>
    <property type="project" value="TreeGrafter"/>
</dbReference>
<reference evidence="3" key="2">
    <citation type="submission" date="2019-01" db="EMBL/GenBank/DDBJ databases">
        <title>Genome sequence of Desulfonema ishimotonii strain Tokyo 01.</title>
        <authorList>
            <person name="Fukui M."/>
        </authorList>
    </citation>
    <scope>NUCLEOTIDE SEQUENCE [LARGE SCALE GENOMIC DNA]</scope>
    <source>
        <strain evidence="3">Tokyo 01</strain>
    </source>
</reference>
<organism evidence="2 3">
    <name type="scientific">Desulfonema ishimotonii</name>
    <dbReference type="NCBI Taxonomy" id="45657"/>
    <lineage>
        <taxon>Bacteria</taxon>
        <taxon>Pseudomonadati</taxon>
        <taxon>Thermodesulfobacteriota</taxon>
        <taxon>Desulfobacteria</taxon>
        <taxon>Desulfobacterales</taxon>
        <taxon>Desulfococcaceae</taxon>
        <taxon>Desulfonema</taxon>
    </lineage>
</organism>
<dbReference type="PROSITE" id="PS51724">
    <property type="entry name" value="SPOR"/>
    <property type="match status" value="1"/>
</dbReference>
<feature type="domain" description="SPOR" evidence="1">
    <location>
        <begin position="223"/>
        <end position="303"/>
    </location>
</feature>
<name>A0A401FSF1_9BACT</name>
<dbReference type="Pfam" id="PF05643">
    <property type="entry name" value="GNA1162-like"/>
    <property type="match status" value="1"/>
</dbReference>
<protein>
    <recommendedName>
        <fullName evidence="1">SPOR domain-containing protein</fullName>
    </recommendedName>
</protein>
<dbReference type="GO" id="GO:0032506">
    <property type="term" value="P:cytokinetic process"/>
    <property type="evidence" value="ECO:0007669"/>
    <property type="project" value="TreeGrafter"/>
</dbReference>
<evidence type="ECO:0000259" key="1">
    <source>
        <dbReference type="PROSITE" id="PS51724"/>
    </source>
</evidence>
<proteinExistence type="predicted"/>
<dbReference type="InterPro" id="IPR036680">
    <property type="entry name" value="SPOR-like_sf"/>
</dbReference>
<evidence type="ECO:0000313" key="3">
    <source>
        <dbReference type="Proteomes" id="UP000288096"/>
    </source>
</evidence>
<dbReference type="Proteomes" id="UP000288096">
    <property type="component" value="Unassembled WGS sequence"/>
</dbReference>
<keyword evidence="3" id="KW-1185">Reference proteome</keyword>
<reference evidence="3" key="1">
    <citation type="submission" date="2017-11" db="EMBL/GenBank/DDBJ databases">
        <authorList>
            <person name="Watanabe M."/>
            <person name="Kojima H."/>
        </authorList>
    </citation>
    <scope>NUCLEOTIDE SEQUENCE [LARGE SCALE GENOMIC DNA]</scope>
    <source>
        <strain evidence="3">Tokyo 01</strain>
    </source>
</reference>
<dbReference type="Gene3D" id="3.30.70.1070">
    <property type="entry name" value="Sporulation related repeat"/>
    <property type="match status" value="1"/>
</dbReference>
<sequence>MSGFYNRIAVRRRICRFVLGLLAMLLLAGCFGKTSIPCRSLGKSLLYGDLPRSVAVLPFNNHTDTEGISERVRTSFYSHLSTLPYRDVEFRIVDEKLREYGIRTQSALYKVPVTRLGRILGCDALVYGDVTEFQRIFAGIYSSMNVGAAIQIWDTRTGRKLWTDEYVIRNHEGGVPLTLVDLPLITVRSGMNLRQAAKIRAIDDLARQLVARIPKPRAVRYSETNIYEYELQVGAFFEPNRALRFQNTLRHKGYPAFIRKNTDAGGGVWHRVLLGPYKNREKALQVKKKIFQDFGANCLISRGNT</sequence>
<dbReference type="PANTHER" id="PTHR38687:SF1">
    <property type="entry name" value="CELL DIVISION PROTEIN DEDD"/>
    <property type="match status" value="1"/>
</dbReference>
<dbReference type="EMBL" id="BEXT01000001">
    <property type="protein sequence ID" value="GBC59886.1"/>
    <property type="molecule type" value="Genomic_DNA"/>
</dbReference>
<comment type="caution">
    <text evidence="2">The sequence shown here is derived from an EMBL/GenBank/DDBJ whole genome shotgun (WGS) entry which is preliminary data.</text>
</comment>
<dbReference type="InterPro" id="IPR052521">
    <property type="entry name" value="Cell_div_SPOR-domain"/>
</dbReference>
<dbReference type="Gene3D" id="3.40.50.10610">
    <property type="entry name" value="ABC-type transport auxiliary lipoprotein component"/>
    <property type="match status" value="1"/>
</dbReference>
<accession>A0A401FSF1</accession>
<dbReference type="PROSITE" id="PS51257">
    <property type="entry name" value="PROKAR_LIPOPROTEIN"/>
    <property type="match status" value="1"/>
</dbReference>
<dbReference type="GO" id="GO:0042834">
    <property type="term" value="F:peptidoglycan binding"/>
    <property type="evidence" value="ECO:0007669"/>
    <property type="project" value="InterPro"/>
</dbReference>
<dbReference type="PANTHER" id="PTHR38687">
    <property type="entry name" value="CELL DIVISION PROTEIN DEDD-RELATED"/>
    <property type="match status" value="1"/>
</dbReference>
<evidence type="ECO:0000313" key="2">
    <source>
        <dbReference type="EMBL" id="GBC59886.1"/>
    </source>
</evidence>
<dbReference type="SUPFAM" id="SSF110997">
    <property type="entry name" value="Sporulation related repeat"/>
    <property type="match status" value="1"/>
</dbReference>
<dbReference type="AlphaFoldDB" id="A0A401FSF1"/>
<dbReference type="RefSeq" id="WP_124327358.1">
    <property type="nucleotide sequence ID" value="NZ_BEXT01000001.1"/>
</dbReference>
<dbReference type="InterPro" id="IPR008517">
    <property type="entry name" value="GNA1162-like"/>
</dbReference>
<dbReference type="OrthoDB" id="5420764at2"/>